<dbReference type="Gene3D" id="1.20.1280.50">
    <property type="match status" value="1"/>
</dbReference>
<reference evidence="3" key="1">
    <citation type="journal article" date="2018" name="Genome Biol. Evol.">
        <title>Genomics and development of Lentinus tigrinus, a white-rot wood-decaying mushroom with dimorphic fruiting bodies.</title>
        <authorList>
            <person name="Wu B."/>
            <person name="Xu Z."/>
            <person name="Knudson A."/>
            <person name="Carlson A."/>
            <person name="Chen N."/>
            <person name="Kovaka S."/>
            <person name="LaButti K."/>
            <person name="Lipzen A."/>
            <person name="Pennachio C."/>
            <person name="Riley R."/>
            <person name="Schakwitz W."/>
            <person name="Umezawa K."/>
            <person name="Ohm R.A."/>
            <person name="Grigoriev I.V."/>
            <person name="Nagy L.G."/>
            <person name="Gibbons J."/>
            <person name="Hibbett D."/>
        </authorList>
    </citation>
    <scope>NUCLEOTIDE SEQUENCE [LARGE SCALE GENOMIC DNA]</scope>
    <source>
        <strain evidence="3">ALCF2SS1-6</strain>
    </source>
</reference>
<feature type="region of interest" description="Disordered" evidence="1">
    <location>
        <begin position="80"/>
        <end position="113"/>
    </location>
</feature>
<evidence type="ECO:0000256" key="1">
    <source>
        <dbReference type="SAM" id="MobiDB-lite"/>
    </source>
</evidence>
<evidence type="ECO:0000259" key="2">
    <source>
        <dbReference type="PROSITE" id="PS50181"/>
    </source>
</evidence>
<dbReference type="Pfam" id="PF12937">
    <property type="entry name" value="F-box-like"/>
    <property type="match status" value="1"/>
</dbReference>
<dbReference type="AlphaFoldDB" id="A0A5C2RR45"/>
<feature type="compositionally biased region" description="Basic residues" evidence="1">
    <location>
        <begin position="7"/>
        <end position="18"/>
    </location>
</feature>
<evidence type="ECO:0000313" key="3">
    <source>
        <dbReference type="EMBL" id="RPD53650.1"/>
    </source>
</evidence>
<sequence>MNEPQTRRKGCRRRPRRVKVVESIDDSESELPADVGAASGNGEAANPSLSQLDPRPPPSQTSSAATHNSFTSLYFMPSRPYEAHPKKENRNKHPRSTNYNARQHGHLHGPAHAASGTRDVLLSIPSESLTHVTAYLDPPDLLALSRTCKQLHAHVTDDNTWRRAYVHQYLGISPESDLRDEAGDKTLMLRREENSWRKEFILRYNLRRYVMSICASEVVEDLVCATRVSWSRYMRFAQTRCCNEVGYILPCGGSPSSSQDEDEARLWDLRLRFTREKDSRRPEICMLERRLGNFHTKMQTWEVVCMCCVFPGVGICTLLQ</sequence>
<dbReference type="OrthoDB" id="429520at2759"/>
<proteinExistence type="predicted"/>
<accession>A0A5C2RR45</accession>
<name>A0A5C2RR45_9APHY</name>
<dbReference type="InterPro" id="IPR036047">
    <property type="entry name" value="F-box-like_dom_sf"/>
</dbReference>
<dbReference type="PROSITE" id="PS50181">
    <property type="entry name" value="FBOX"/>
    <property type="match status" value="1"/>
</dbReference>
<feature type="region of interest" description="Disordered" evidence="1">
    <location>
        <begin position="1"/>
        <end position="65"/>
    </location>
</feature>
<protein>
    <recommendedName>
        <fullName evidence="2">F-box domain-containing protein</fullName>
    </recommendedName>
</protein>
<dbReference type="InterPro" id="IPR001810">
    <property type="entry name" value="F-box_dom"/>
</dbReference>
<gene>
    <name evidence="3" type="ORF">L227DRAFT_383676</name>
</gene>
<dbReference type="SUPFAM" id="SSF81383">
    <property type="entry name" value="F-box domain"/>
    <property type="match status" value="1"/>
</dbReference>
<dbReference type="STRING" id="1328759.A0A5C2RR45"/>
<organism evidence="3 4">
    <name type="scientific">Lentinus tigrinus ALCF2SS1-6</name>
    <dbReference type="NCBI Taxonomy" id="1328759"/>
    <lineage>
        <taxon>Eukaryota</taxon>
        <taxon>Fungi</taxon>
        <taxon>Dikarya</taxon>
        <taxon>Basidiomycota</taxon>
        <taxon>Agaricomycotina</taxon>
        <taxon>Agaricomycetes</taxon>
        <taxon>Polyporales</taxon>
        <taxon>Polyporaceae</taxon>
        <taxon>Lentinus</taxon>
    </lineage>
</organism>
<dbReference type="SMART" id="SM00256">
    <property type="entry name" value="FBOX"/>
    <property type="match status" value="1"/>
</dbReference>
<dbReference type="EMBL" id="ML122318">
    <property type="protein sequence ID" value="RPD53650.1"/>
    <property type="molecule type" value="Genomic_DNA"/>
</dbReference>
<evidence type="ECO:0000313" key="4">
    <source>
        <dbReference type="Proteomes" id="UP000313359"/>
    </source>
</evidence>
<keyword evidence="4" id="KW-1185">Reference proteome</keyword>
<feature type="domain" description="F-box" evidence="2">
    <location>
        <begin position="118"/>
        <end position="164"/>
    </location>
</feature>
<dbReference type="Proteomes" id="UP000313359">
    <property type="component" value="Unassembled WGS sequence"/>
</dbReference>